<feature type="transmembrane region" description="Helical" evidence="2">
    <location>
        <begin position="34"/>
        <end position="56"/>
    </location>
</feature>
<dbReference type="InterPro" id="IPR018825">
    <property type="entry name" value="DUF2427"/>
</dbReference>
<feature type="domain" description="DUF2427" evidence="3">
    <location>
        <begin position="23"/>
        <end position="119"/>
    </location>
</feature>
<feature type="region of interest" description="Disordered" evidence="1">
    <location>
        <begin position="159"/>
        <end position="180"/>
    </location>
</feature>
<dbReference type="Pfam" id="PF10355">
    <property type="entry name" value="Ytp1"/>
    <property type="match status" value="1"/>
</dbReference>
<name>V9D4B4_9EURO</name>
<feature type="transmembrane region" description="Helical" evidence="2">
    <location>
        <begin position="269"/>
        <end position="287"/>
    </location>
</feature>
<dbReference type="EMBL" id="KB822707">
    <property type="protein sequence ID" value="ETI20837.1"/>
    <property type="molecule type" value="Genomic_DNA"/>
</dbReference>
<feature type="transmembrane region" description="Helical" evidence="2">
    <location>
        <begin position="97"/>
        <end position="118"/>
    </location>
</feature>
<dbReference type="AlphaFoldDB" id="V9D4B4"/>
<evidence type="ECO:0000256" key="2">
    <source>
        <dbReference type="SAM" id="Phobius"/>
    </source>
</evidence>
<organism evidence="5 6">
    <name type="scientific">Cladophialophora carrionii CBS 160.54</name>
    <dbReference type="NCBI Taxonomy" id="1279043"/>
    <lineage>
        <taxon>Eukaryota</taxon>
        <taxon>Fungi</taxon>
        <taxon>Dikarya</taxon>
        <taxon>Ascomycota</taxon>
        <taxon>Pezizomycotina</taxon>
        <taxon>Eurotiomycetes</taxon>
        <taxon>Chaetothyriomycetidae</taxon>
        <taxon>Chaetothyriales</taxon>
        <taxon>Herpotrichiellaceae</taxon>
        <taxon>Cladophialophora</taxon>
    </lineage>
</organism>
<evidence type="ECO:0000313" key="5">
    <source>
        <dbReference type="EMBL" id="ETI20837.1"/>
    </source>
</evidence>
<feature type="transmembrane region" description="Helical" evidence="2">
    <location>
        <begin position="232"/>
        <end position="257"/>
    </location>
</feature>
<dbReference type="Pfam" id="PF10348">
    <property type="entry name" value="DUF2427"/>
    <property type="match status" value="1"/>
</dbReference>
<dbReference type="HOGENOM" id="CLU_005385_0_0_1"/>
<feature type="domain" description="Protein YTP1-like C-terminal" evidence="4">
    <location>
        <begin position="242"/>
        <end position="525"/>
    </location>
</feature>
<reference evidence="5 6" key="1">
    <citation type="submission" date="2013-03" db="EMBL/GenBank/DDBJ databases">
        <title>The Genome Sequence of Cladophialophora carrionii CBS 160.54.</title>
        <authorList>
            <consortium name="The Broad Institute Genomics Platform"/>
            <person name="Cuomo C."/>
            <person name="de Hoog S."/>
            <person name="Gorbushina A."/>
            <person name="Walker B."/>
            <person name="Young S.K."/>
            <person name="Zeng Q."/>
            <person name="Gargeya S."/>
            <person name="Fitzgerald M."/>
            <person name="Haas B."/>
            <person name="Abouelleil A."/>
            <person name="Allen A.W."/>
            <person name="Alvarado L."/>
            <person name="Arachchi H.M."/>
            <person name="Berlin A.M."/>
            <person name="Chapman S.B."/>
            <person name="Gainer-Dewar J."/>
            <person name="Goldberg J."/>
            <person name="Griggs A."/>
            <person name="Gujja S."/>
            <person name="Hansen M."/>
            <person name="Howarth C."/>
            <person name="Imamovic A."/>
            <person name="Ireland A."/>
            <person name="Larimer J."/>
            <person name="McCowan C."/>
            <person name="Murphy C."/>
            <person name="Pearson M."/>
            <person name="Poon T.W."/>
            <person name="Priest M."/>
            <person name="Roberts A."/>
            <person name="Saif S."/>
            <person name="Shea T."/>
            <person name="Sisk P."/>
            <person name="Sykes S."/>
            <person name="Wortman J."/>
            <person name="Nusbaum C."/>
            <person name="Birren B."/>
        </authorList>
    </citation>
    <scope>NUCLEOTIDE SEQUENCE [LARGE SCALE GENOMIC DNA]</scope>
    <source>
        <strain evidence="5 6">CBS 160.54</strain>
    </source>
</reference>
<dbReference type="OrthoDB" id="4491390at2759"/>
<keyword evidence="2" id="KW-0472">Membrane</keyword>
<dbReference type="RefSeq" id="XP_008729718.1">
    <property type="nucleotide sequence ID" value="XM_008731496.1"/>
</dbReference>
<dbReference type="VEuPathDB" id="FungiDB:G647_07180"/>
<dbReference type="GeneID" id="19985673"/>
<keyword evidence="2" id="KW-1133">Transmembrane helix</keyword>
<evidence type="ECO:0000259" key="4">
    <source>
        <dbReference type="Pfam" id="PF10355"/>
    </source>
</evidence>
<dbReference type="Proteomes" id="UP000030678">
    <property type="component" value="Unassembled WGS sequence"/>
</dbReference>
<dbReference type="InterPro" id="IPR018827">
    <property type="entry name" value="YTP1_C"/>
</dbReference>
<proteinExistence type="predicted"/>
<evidence type="ECO:0000313" key="6">
    <source>
        <dbReference type="Proteomes" id="UP000030678"/>
    </source>
</evidence>
<protein>
    <submittedName>
        <fullName evidence="5">Uncharacterized protein</fullName>
    </submittedName>
</protein>
<evidence type="ECO:0000256" key="1">
    <source>
        <dbReference type="SAM" id="MobiDB-lite"/>
    </source>
</evidence>
<dbReference type="PANTHER" id="PTHR31685">
    <property type="entry name" value="INTEGRAL MEMBRANE PROTEIN (AFU_ORTHOLOGUE AFUA_6G12730)-RELATED"/>
    <property type="match status" value="1"/>
</dbReference>
<feature type="region of interest" description="Disordered" evidence="1">
    <location>
        <begin position="542"/>
        <end position="565"/>
    </location>
</feature>
<keyword evidence="2" id="KW-0812">Transmembrane</keyword>
<gene>
    <name evidence="5" type="ORF">G647_07180</name>
</gene>
<feature type="transmembrane region" description="Helical" evidence="2">
    <location>
        <begin position="318"/>
        <end position="337"/>
    </location>
</feature>
<accession>V9D4B4</accession>
<feature type="transmembrane region" description="Helical" evidence="2">
    <location>
        <begin position="63"/>
        <end position="85"/>
    </location>
</feature>
<feature type="compositionally biased region" description="Basic and acidic residues" evidence="1">
    <location>
        <begin position="542"/>
        <end position="552"/>
    </location>
</feature>
<evidence type="ECO:0000259" key="3">
    <source>
        <dbReference type="Pfam" id="PF10348"/>
    </source>
</evidence>
<dbReference type="PANTHER" id="PTHR31685:SF3">
    <property type="entry name" value="INTEGRAL MEMBRANE PROTEIN (AFU_ORTHOLOGUE AFUA_6G12730)"/>
    <property type="match status" value="1"/>
</dbReference>
<sequence length="997" mass="111302">MAKDIQSRVDENIAATSLPSTAQSYFREPTFPSILYGHIGLMLLAWIGCFPIFVTLDLAGSRFAYPSQVLFLGLNAIGIVFGLAYNSKTLNLYPGSVHHKIGWALTGIAVSQFLARILRSYLSYRHTRGMPVTAYHEEEPLVSPSASWNGSDEYLYEDRSDRATSNPHRAPYRSGEGTGANGSSLRNMSGILLRPWRPVLGGRHRKNGTWIKREFKFVGSLPLDSIMAKTSVTFSTGLVILMFVTICTGLVTMAGIFHGKHIFNGLAHFIKGGVFFGFGVITLWRWMSGFSGIGRAWNNKHAAGPHHHGPGRFITMEWLESSLIFIYGIMNVFLEHLSEWGGRWVAQDFEHVAISVLFIGGGLCGIMIEHQGYGRLARTSPITQGASHTIEEKRTLTPGYSINPINPLIIFLLGRILGGHQQASVQSTMMHQWVGNLLTGASAARCLTYLMLYLAPPTSTSPSRTPSECVTSFCLMAAGIMLMASNRDTIDAMIEYDVNAMVVATMAMSVTAASMAWCMALVAVKQLSGMLYSHLTVPEQDQNSRDIARSNEQDAQNPGNGASQAPDLFLDFIYNGSPDEIQENNTYEAPMSWLQAIGSWRRRHSSLDLAMSAILNMVRLGGDSGDERLQREGMAKYGRALKDVQNILASDRLALEELTLASCMILTIFEACHPVLLYVMEPSGGNVCGWASHVEGISRLFQLRGPSLHVADLSHHLFLGFRPTAIIHALALRKPTYLAEPDWLTIPWIRQSKTDFHHLLDIMAQVPNFIDKTERVHKVSQSGMCIGKRRELLEQGWELHQQLKDWYQDLTRRVSEPFYIERRSSLSWPDPVPRTDLENGFPTFLHFQTFQIARMHLFYWTTLLLLYDNILRTMPASLNPTELDSASASTILRLTDKAAIRRQALDVATLIARSMEFLLSKERFLGSEEMQIRGLLNTPFPLRTAIHVFASAQQHAMESWCRSVFDGLAQRGYPFGQLLCGWHWDDIPVFLSGGCLS</sequence>
<feature type="transmembrane region" description="Helical" evidence="2">
    <location>
        <begin position="349"/>
        <end position="368"/>
    </location>
</feature>
<feature type="compositionally biased region" description="Polar residues" evidence="1">
    <location>
        <begin position="553"/>
        <end position="563"/>
    </location>
</feature>
<feature type="transmembrane region" description="Helical" evidence="2">
    <location>
        <begin position="498"/>
        <end position="524"/>
    </location>
</feature>